<dbReference type="GO" id="GO:0005737">
    <property type="term" value="C:cytoplasm"/>
    <property type="evidence" value="ECO:0007669"/>
    <property type="project" value="TreeGrafter"/>
</dbReference>
<evidence type="ECO:0000313" key="14">
    <source>
        <dbReference type="EMBL" id="ACV68022.1"/>
    </source>
</evidence>
<evidence type="ECO:0000256" key="10">
    <source>
        <dbReference type="HAMAP-Rule" id="MF_00097"/>
    </source>
</evidence>
<dbReference type="OrthoDB" id="9810880at2"/>
<comment type="similarity">
    <text evidence="10 11">Belongs to the thiamine-phosphate synthase family.</text>
</comment>
<comment type="pathway">
    <text evidence="2 10 12">Cofactor biosynthesis; thiamine diphosphate biosynthesis; thiamine phosphate from 4-amino-2-methyl-5-diphosphomethylpyrimidine and 4-methyl-5-(2-phosphoethyl)-thiazole: step 1/1.</text>
</comment>
<dbReference type="UniPathway" id="UPA00060">
    <property type="reaction ID" value="UER00141"/>
</dbReference>
<dbReference type="GO" id="GO:0000287">
    <property type="term" value="F:magnesium ion binding"/>
    <property type="evidence" value="ECO:0007669"/>
    <property type="project" value="UniProtKB-UniRule"/>
</dbReference>
<keyword evidence="15" id="KW-1185">Reference proteome</keyword>
<feature type="binding site" evidence="10">
    <location>
        <position position="168"/>
    </location>
    <ligand>
        <name>2-[(2R,5Z)-2-carboxy-4-methylthiazol-5(2H)-ylidene]ethyl phosphate</name>
        <dbReference type="ChEBI" id="CHEBI:62899"/>
    </ligand>
</feature>
<dbReference type="eggNOG" id="COG0352">
    <property type="taxonomic scope" value="Bacteria"/>
</dbReference>
<comment type="function">
    <text evidence="1 10">Condenses 4-methyl-5-(beta-hydroxyethyl)thiazole monophosphate (THZ-P) and 2-methyl-4-amino-5-hydroxymethyl pyrimidine pyrophosphate (HMP-PP) to form thiamine monophosphate (TMP).</text>
</comment>
<dbReference type="HOGENOM" id="CLU_018272_3_2_7"/>
<dbReference type="Proteomes" id="UP000001052">
    <property type="component" value="Chromosome"/>
</dbReference>
<evidence type="ECO:0000256" key="7">
    <source>
        <dbReference type="ARBA" id="ARBA00047334"/>
    </source>
</evidence>
<dbReference type="Gene3D" id="3.20.20.70">
    <property type="entry name" value="Aldolase class I"/>
    <property type="match status" value="1"/>
</dbReference>
<feature type="binding site" evidence="10">
    <location>
        <position position="111"/>
    </location>
    <ligand>
        <name>4-amino-2-methyl-5-(diphosphooxymethyl)pyrimidine</name>
        <dbReference type="ChEBI" id="CHEBI:57841"/>
    </ligand>
</feature>
<keyword evidence="5 10" id="KW-0460">Magnesium</keyword>
<dbReference type="PANTHER" id="PTHR20857">
    <property type="entry name" value="THIAMINE-PHOSPHATE PYROPHOSPHORYLASE"/>
    <property type="match status" value="1"/>
</dbReference>
<sequence>MRQRLLATDLYCLTASDLSRGRETVEVVEQMLAAGIRLVQYREKSKKAAAQYRECQQLRKMTRDAGAAFVVNDDVALARAVGADGVHIGQEDLPVPVVRDLVGPDMAIGVSTHGPDQALAAVADGADYIGVGPLFATQTKKDVCAPVGLAYLDWVAAHIDLPFVAIGGIKEHNVAEVVRHGARCVALVTEITQAEDIAATIASVRQTMAAAKGQRG</sequence>
<dbReference type="PANTHER" id="PTHR20857:SF15">
    <property type="entry name" value="THIAMINE-PHOSPHATE SYNTHASE"/>
    <property type="match status" value="1"/>
</dbReference>
<feature type="binding site" evidence="10">
    <location>
        <position position="72"/>
    </location>
    <ligand>
        <name>4-amino-2-methyl-5-(diphosphooxymethyl)pyrimidine</name>
        <dbReference type="ChEBI" id="CHEBI:57841"/>
    </ligand>
</feature>
<evidence type="ECO:0000256" key="4">
    <source>
        <dbReference type="ARBA" id="ARBA00022723"/>
    </source>
</evidence>
<dbReference type="STRING" id="485915.Dret_0730"/>
<reference evidence="14 15" key="2">
    <citation type="journal article" date="2010" name="Stand. Genomic Sci.">
        <title>Complete genome sequence of Desulfohalobium retbaense type strain (HR(100)).</title>
        <authorList>
            <person name="Spring S."/>
            <person name="Nolan M."/>
            <person name="Lapidus A."/>
            <person name="Glavina Del Rio T."/>
            <person name="Copeland A."/>
            <person name="Tice H."/>
            <person name="Cheng J.F."/>
            <person name="Lucas S."/>
            <person name="Land M."/>
            <person name="Chen F."/>
            <person name="Bruce D."/>
            <person name="Goodwin L."/>
            <person name="Pitluck S."/>
            <person name="Ivanova N."/>
            <person name="Mavromatis K."/>
            <person name="Mikhailova N."/>
            <person name="Pati A."/>
            <person name="Chen A."/>
            <person name="Palaniappan K."/>
            <person name="Hauser L."/>
            <person name="Chang Y.J."/>
            <person name="Jeffries C.D."/>
            <person name="Munk C."/>
            <person name="Kiss H."/>
            <person name="Chain P."/>
            <person name="Han C."/>
            <person name="Brettin T."/>
            <person name="Detter J.C."/>
            <person name="Schuler E."/>
            <person name="Goker M."/>
            <person name="Rohde M."/>
            <person name="Bristow J."/>
            <person name="Eisen J.A."/>
            <person name="Markowitz V."/>
            <person name="Hugenholtz P."/>
            <person name="Kyrpides N.C."/>
            <person name="Klenk H.P."/>
        </authorList>
    </citation>
    <scope>NUCLEOTIDE SEQUENCE [LARGE SCALE GENOMIC DNA]</scope>
    <source>
        <strain evidence="14 15">DSM 5692</strain>
    </source>
</reference>
<evidence type="ECO:0000256" key="5">
    <source>
        <dbReference type="ARBA" id="ARBA00022842"/>
    </source>
</evidence>
<dbReference type="EC" id="2.5.1.3" evidence="10"/>
<dbReference type="CDD" id="cd00564">
    <property type="entry name" value="TMP_TenI"/>
    <property type="match status" value="1"/>
</dbReference>
<dbReference type="InterPro" id="IPR036206">
    <property type="entry name" value="ThiamineP_synth_sf"/>
</dbReference>
<protein>
    <recommendedName>
        <fullName evidence="10">Thiamine-phosphate synthase</fullName>
        <shortName evidence="10">TP synthase</shortName>
        <shortName evidence="10">TPS</shortName>
        <ecNumber evidence="10">2.5.1.3</ecNumber>
    </recommendedName>
    <alternativeName>
        <fullName evidence="10">Thiamine-phosphate pyrophosphorylase</fullName>
        <shortName evidence="10">TMP pyrophosphorylase</shortName>
        <shortName evidence="10">TMP-PPase</shortName>
    </alternativeName>
</protein>
<dbReference type="FunFam" id="3.20.20.70:FF:000096">
    <property type="entry name" value="Thiamine-phosphate synthase"/>
    <property type="match status" value="1"/>
</dbReference>
<dbReference type="HAMAP" id="MF_00097">
    <property type="entry name" value="TMP_synthase"/>
    <property type="match status" value="1"/>
</dbReference>
<feature type="binding site" evidence="10">
    <location>
        <position position="140"/>
    </location>
    <ligand>
        <name>4-amino-2-methyl-5-(diphosphooxymethyl)pyrimidine</name>
        <dbReference type="ChEBI" id="CHEBI:57841"/>
    </ligand>
</feature>
<name>C8X0S5_DESRD</name>
<comment type="cofactor">
    <cofactor evidence="10">
        <name>Mg(2+)</name>
        <dbReference type="ChEBI" id="CHEBI:18420"/>
    </cofactor>
    <text evidence="10">Binds 1 Mg(2+) ion per subunit.</text>
</comment>
<comment type="catalytic activity">
    <reaction evidence="8 10 11">
        <text>2-(2-carboxy-4-methylthiazol-5-yl)ethyl phosphate + 4-amino-2-methyl-5-(diphosphooxymethyl)pyrimidine + 2 H(+) = thiamine phosphate + CO2 + diphosphate</text>
        <dbReference type="Rhea" id="RHEA:47848"/>
        <dbReference type="ChEBI" id="CHEBI:15378"/>
        <dbReference type="ChEBI" id="CHEBI:16526"/>
        <dbReference type="ChEBI" id="CHEBI:33019"/>
        <dbReference type="ChEBI" id="CHEBI:37575"/>
        <dbReference type="ChEBI" id="CHEBI:57841"/>
        <dbReference type="ChEBI" id="CHEBI:62890"/>
        <dbReference type="EC" id="2.5.1.3"/>
    </reaction>
</comment>
<accession>C8X0S5</accession>
<gene>
    <name evidence="10" type="primary">thiE</name>
    <name evidence="14" type="ordered locus">Dret_0730</name>
</gene>
<reference evidence="15" key="1">
    <citation type="submission" date="2009-09" db="EMBL/GenBank/DDBJ databases">
        <title>The complete chromosome of Desulfohalobium retbaense DSM 5692.</title>
        <authorList>
            <consortium name="US DOE Joint Genome Institute (JGI-PGF)"/>
            <person name="Lucas S."/>
            <person name="Copeland A."/>
            <person name="Lapidus A."/>
            <person name="Glavina del Rio T."/>
            <person name="Dalin E."/>
            <person name="Tice H."/>
            <person name="Bruce D."/>
            <person name="Goodwin L."/>
            <person name="Pitluck S."/>
            <person name="Kyrpides N."/>
            <person name="Mavromatis K."/>
            <person name="Ivanova N."/>
            <person name="Mikhailova N."/>
            <person name="Munk A.C."/>
            <person name="Brettin T."/>
            <person name="Detter J.C."/>
            <person name="Han C."/>
            <person name="Tapia R."/>
            <person name="Larimer F."/>
            <person name="Land M."/>
            <person name="Hauser L."/>
            <person name="Markowitz V."/>
            <person name="Cheng J.-F."/>
            <person name="Hugenholtz P."/>
            <person name="Woyke T."/>
            <person name="Wu D."/>
            <person name="Spring S."/>
            <person name="Klenk H.-P."/>
            <person name="Eisen J.A."/>
        </authorList>
    </citation>
    <scope>NUCLEOTIDE SEQUENCE [LARGE SCALE GENOMIC DNA]</scope>
    <source>
        <strain evidence="15">DSM 5692</strain>
    </source>
</reference>
<dbReference type="AlphaFoldDB" id="C8X0S5"/>
<dbReference type="NCBIfam" id="TIGR00693">
    <property type="entry name" value="thiE"/>
    <property type="match status" value="1"/>
</dbReference>
<feature type="domain" description="Thiamine phosphate synthase/TenI" evidence="13">
    <location>
        <begin position="10"/>
        <end position="191"/>
    </location>
</feature>
<evidence type="ECO:0000256" key="11">
    <source>
        <dbReference type="RuleBase" id="RU003826"/>
    </source>
</evidence>
<dbReference type="GO" id="GO:0009229">
    <property type="term" value="P:thiamine diphosphate biosynthetic process"/>
    <property type="evidence" value="ECO:0007669"/>
    <property type="project" value="UniProtKB-UniRule"/>
</dbReference>
<dbReference type="Pfam" id="PF02581">
    <property type="entry name" value="TMP-TENI"/>
    <property type="match status" value="1"/>
</dbReference>
<feature type="binding site" evidence="10">
    <location>
        <begin position="40"/>
        <end position="44"/>
    </location>
    <ligand>
        <name>4-amino-2-methyl-5-(diphosphooxymethyl)pyrimidine</name>
        <dbReference type="ChEBI" id="CHEBI:57841"/>
    </ligand>
</feature>
<keyword evidence="4 10" id="KW-0479">Metal-binding</keyword>
<dbReference type="InterPro" id="IPR022998">
    <property type="entry name" value="ThiamineP_synth_TenI"/>
</dbReference>
<feature type="binding site" evidence="10">
    <location>
        <position position="73"/>
    </location>
    <ligand>
        <name>Mg(2+)</name>
        <dbReference type="ChEBI" id="CHEBI:18420"/>
    </ligand>
</feature>
<evidence type="ECO:0000256" key="6">
    <source>
        <dbReference type="ARBA" id="ARBA00022977"/>
    </source>
</evidence>
<evidence type="ECO:0000256" key="12">
    <source>
        <dbReference type="RuleBase" id="RU004253"/>
    </source>
</evidence>
<evidence type="ECO:0000259" key="13">
    <source>
        <dbReference type="Pfam" id="PF02581"/>
    </source>
</evidence>
<evidence type="ECO:0000256" key="9">
    <source>
        <dbReference type="ARBA" id="ARBA00047883"/>
    </source>
</evidence>
<comment type="catalytic activity">
    <reaction evidence="9 10 11">
        <text>2-[(2R,5Z)-2-carboxy-4-methylthiazol-5(2H)-ylidene]ethyl phosphate + 4-amino-2-methyl-5-(diphosphooxymethyl)pyrimidine + 2 H(+) = thiamine phosphate + CO2 + diphosphate</text>
        <dbReference type="Rhea" id="RHEA:47844"/>
        <dbReference type="ChEBI" id="CHEBI:15378"/>
        <dbReference type="ChEBI" id="CHEBI:16526"/>
        <dbReference type="ChEBI" id="CHEBI:33019"/>
        <dbReference type="ChEBI" id="CHEBI:37575"/>
        <dbReference type="ChEBI" id="CHEBI:57841"/>
        <dbReference type="ChEBI" id="CHEBI:62899"/>
        <dbReference type="EC" id="2.5.1.3"/>
    </reaction>
</comment>
<evidence type="ECO:0000313" key="15">
    <source>
        <dbReference type="Proteomes" id="UP000001052"/>
    </source>
</evidence>
<evidence type="ECO:0000256" key="2">
    <source>
        <dbReference type="ARBA" id="ARBA00005165"/>
    </source>
</evidence>
<dbReference type="EMBL" id="CP001734">
    <property type="protein sequence ID" value="ACV68022.1"/>
    <property type="molecule type" value="Genomic_DNA"/>
</dbReference>
<dbReference type="InterPro" id="IPR013785">
    <property type="entry name" value="Aldolase_TIM"/>
</dbReference>
<comment type="catalytic activity">
    <reaction evidence="7 10 11">
        <text>4-methyl-5-(2-phosphooxyethyl)-thiazole + 4-amino-2-methyl-5-(diphosphooxymethyl)pyrimidine + H(+) = thiamine phosphate + diphosphate</text>
        <dbReference type="Rhea" id="RHEA:22328"/>
        <dbReference type="ChEBI" id="CHEBI:15378"/>
        <dbReference type="ChEBI" id="CHEBI:33019"/>
        <dbReference type="ChEBI" id="CHEBI:37575"/>
        <dbReference type="ChEBI" id="CHEBI:57841"/>
        <dbReference type="ChEBI" id="CHEBI:58296"/>
        <dbReference type="EC" id="2.5.1.3"/>
    </reaction>
</comment>
<feature type="binding site" evidence="10">
    <location>
        <begin position="137"/>
        <end position="139"/>
    </location>
    <ligand>
        <name>2-[(2R,5Z)-2-carboxy-4-methylthiazol-5(2H)-ylidene]ethyl phosphate</name>
        <dbReference type="ChEBI" id="CHEBI:62899"/>
    </ligand>
</feature>
<dbReference type="InterPro" id="IPR034291">
    <property type="entry name" value="TMP_synthase"/>
</dbReference>
<dbReference type="RefSeq" id="WP_015751180.1">
    <property type="nucleotide sequence ID" value="NC_013223.1"/>
</dbReference>
<dbReference type="KEGG" id="drt:Dret_0730"/>
<proteinExistence type="inferred from homology"/>
<keyword evidence="6 10" id="KW-0784">Thiamine biosynthesis</keyword>
<organism evidence="14 15">
    <name type="scientific">Desulfohalobium retbaense (strain ATCC 49708 / DSM 5692 / JCM 16813 / HR100)</name>
    <dbReference type="NCBI Taxonomy" id="485915"/>
    <lineage>
        <taxon>Bacteria</taxon>
        <taxon>Pseudomonadati</taxon>
        <taxon>Thermodesulfobacteriota</taxon>
        <taxon>Desulfovibrionia</taxon>
        <taxon>Desulfovibrionales</taxon>
        <taxon>Desulfohalobiaceae</taxon>
        <taxon>Desulfohalobium</taxon>
    </lineage>
</organism>
<evidence type="ECO:0000256" key="1">
    <source>
        <dbReference type="ARBA" id="ARBA00003814"/>
    </source>
</evidence>
<keyword evidence="3 10" id="KW-0808">Transferase</keyword>
<feature type="binding site" evidence="10">
    <location>
        <position position="92"/>
    </location>
    <ligand>
        <name>Mg(2+)</name>
        <dbReference type="ChEBI" id="CHEBI:18420"/>
    </ligand>
</feature>
<evidence type="ECO:0000256" key="8">
    <source>
        <dbReference type="ARBA" id="ARBA00047851"/>
    </source>
</evidence>
<dbReference type="GO" id="GO:0004789">
    <property type="term" value="F:thiamine-phosphate diphosphorylase activity"/>
    <property type="evidence" value="ECO:0007669"/>
    <property type="project" value="UniProtKB-UniRule"/>
</dbReference>
<dbReference type="SUPFAM" id="SSF51391">
    <property type="entry name" value="Thiamin phosphate synthase"/>
    <property type="match status" value="1"/>
</dbReference>
<feature type="binding site" evidence="10">
    <location>
        <begin position="188"/>
        <end position="189"/>
    </location>
    <ligand>
        <name>2-[(2R,5Z)-2-carboxy-4-methylthiazol-5(2H)-ylidene]ethyl phosphate</name>
        <dbReference type="ChEBI" id="CHEBI:62899"/>
    </ligand>
</feature>
<dbReference type="GO" id="GO:0009228">
    <property type="term" value="P:thiamine biosynthetic process"/>
    <property type="evidence" value="ECO:0007669"/>
    <property type="project" value="UniProtKB-KW"/>
</dbReference>
<evidence type="ECO:0000256" key="3">
    <source>
        <dbReference type="ARBA" id="ARBA00022679"/>
    </source>
</evidence>